<dbReference type="OrthoDB" id="339151at2759"/>
<evidence type="ECO:0000313" key="5">
    <source>
        <dbReference type="Proteomes" id="UP000694255"/>
    </source>
</evidence>
<dbReference type="Pfam" id="PF02136">
    <property type="entry name" value="NTF2"/>
    <property type="match status" value="1"/>
</dbReference>
<feature type="region of interest" description="Disordered" evidence="2">
    <location>
        <begin position="161"/>
        <end position="308"/>
    </location>
</feature>
<organism evidence="4 5">
    <name type="scientific">[Candida] subhashii</name>
    <dbReference type="NCBI Taxonomy" id="561895"/>
    <lineage>
        <taxon>Eukaryota</taxon>
        <taxon>Fungi</taxon>
        <taxon>Dikarya</taxon>
        <taxon>Ascomycota</taxon>
        <taxon>Saccharomycotina</taxon>
        <taxon>Pichiomycetes</taxon>
        <taxon>Debaryomycetaceae</taxon>
        <taxon>Spathaspora</taxon>
    </lineage>
</organism>
<feature type="region of interest" description="Disordered" evidence="2">
    <location>
        <begin position="1"/>
        <end position="20"/>
    </location>
</feature>
<sequence length="468" mass="51203">MTTTSPSPTKQQTQQDTTPVLDEDRVNTVGWFFIQSYYDFFVNTIDNIHKIYHPQASVTHDSFPSENDSPTVQKAKGVEAIKARFSSDENLKKTNRIVITNASFQASLNKNILIVAFGEWSQGDSSYHQFTQTFLLTPGAKENTFDVANDILKFVASNGFKEQAPSEPKAAPVTEEPASVVTTSASGDEESSKVNTDSIQSAPTVTDESAVSEVAPSTAEATPSTSVEIDASADETAPTSDDKDSKADQATDEDKAKAQEEAQEESQVETEQLVEDTEPEKEKEPAPAKAKSPSVPQQPMSWADLASQAAAQATKSKVSPVAKAIPVKKANVAVSPSGSTSGTNGKFKKEDWFPIYIRGIRQLDEKNLKEHLSKHFGDLKFFKVNSNIALCDFVHQEAQKKALEAKETTLDGVTFQLEPRESKTGNNYHNTGAKKFQGKDARKDITDVKRNRTDKKVNGSKKIKNESK</sequence>
<name>A0A8J5V3F2_9ASCO</name>
<dbReference type="PANTHER" id="PTHR10693:SF20">
    <property type="entry name" value="AT27578P"/>
    <property type="match status" value="1"/>
</dbReference>
<keyword evidence="1" id="KW-0694">RNA-binding</keyword>
<dbReference type="PROSITE" id="PS50177">
    <property type="entry name" value="NTF2_DOMAIN"/>
    <property type="match status" value="1"/>
</dbReference>
<feature type="region of interest" description="Disordered" evidence="2">
    <location>
        <begin position="418"/>
        <end position="468"/>
    </location>
</feature>
<feature type="compositionally biased region" description="Basic and acidic residues" evidence="2">
    <location>
        <begin position="437"/>
        <end position="468"/>
    </location>
</feature>
<dbReference type="Proteomes" id="UP000694255">
    <property type="component" value="Unassembled WGS sequence"/>
</dbReference>
<feature type="compositionally biased region" description="Low complexity" evidence="2">
    <location>
        <begin position="1"/>
        <end position="19"/>
    </location>
</feature>
<dbReference type="AlphaFoldDB" id="A0A8J5V3F2"/>
<dbReference type="RefSeq" id="XP_049266507.1">
    <property type="nucleotide sequence ID" value="XM_049405589.1"/>
</dbReference>
<feature type="domain" description="NTF2" evidence="3">
    <location>
        <begin position="29"/>
        <end position="154"/>
    </location>
</feature>
<dbReference type="GO" id="GO:0034517">
    <property type="term" value="P:ribophagy"/>
    <property type="evidence" value="ECO:0007669"/>
    <property type="project" value="TreeGrafter"/>
</dbReference>
<feature type="compositionally biased region" description="Basic and acidic residues" evidence="2">
    <location>
        <begin position="240"/>
        <end position="260"/>
    </location>
</feature>
<dbReference type="GO" id="GO:1990904">
    <property type="term" value="C:ribonucleoprotein complex"/>
    <property type="evidence" value="ECO:0007669"/>
    <property type="project" value="TreeGrafter"/>
</dbReference>
<dbReference type="GO" id="GO:0003729">
    <property type="term" value="F:mRNA binding"/>
    <property type="evidence" value="ECO:0007669"/>
    <property type="project" value="TreeGrafter"/>
</dbReference>
<protein>
    <recommendedName>
        <fullName evidence="3">NTF2 domain-containing protein</fullName>
    </recommendedName>
</protein>
<dbReference type="InterPro" id="IPR002075">
    <property type="entry name" value="NTF2_dom"/>
</dbReference>
<dbReference type="CDD" id="cd00780">
    <property type="entry name" value="NTF2"/>
    <property type="match status" value="1"/>
</dbReference>
<feature type="compositionally biased region" description="Polar residues" evidence="2">
    <location>
        <begin position="193"/>
        <end position="209"/>
    </location>
</feature>
<dbReference type="PANTHER" id="PTHR10693">
    <property type="entry name" value="RAS GTPASE-ACTIVATING PROTEIN-BINDING PROTEIN"/>
    <property type="match status" value="1"/>
</dbReference>
<accession>A0A8J5V3F2</accession>
<evidence type="ECO:0000256" key="2">
    <source>
        <dbReference type="SAM" id="MobiDB-lite"/>
    </source>
</evidence>
<dbReference type="GO" id="GO:0016579">
    <property type="term" value="P:protein deubiquitination"/>
    <property type="evidence" value="ECO:0007669"/>
    <property type="project" value="TreeGrafter"/>
</dbReference>
<proteinExistence type="predicted"/>
<feature type="compositionally biased region" description="Acidic residues" evidence="2">
    <location>
        <begin position="261"/>
        <end position="279"/>
    </location>
</feature>
<dbReference type="GeneID" id="73466988"/>
<dbReference type="GO" id="GO:1990861">
    <property type="term" value="C:Ubp3-Bre5 deubiquitination complex"/>
    <property type="evidence" value="ECO:0007669"/>
    <property type="project" value="TreeGrafter"/>
</dbReference>
<dbReference type="InterPro" id="IPR039539">
    <property type="entry name" value="Ras_GTPase_bind_prot"/>
</dbReference>
<evidence type="ECO:0000313" key="4">
    <source>
        <dbReference type="EMBL" id="KAG7666275.1"/>
    </source>
</evidence>
<evidence type="ECO:0000259" key="3">
    <source>
        <dbReference type="PROSITE" id="PS50177"/>
    </source>
</evidence>
<comment type="caution">
    <text evidence="4">The sequence shown here is derived from an EMBL/GenBank/DDBJ whole genome shotgun (WGS) entry which is preliminary data.</text>
</comment>
<gene>
    <name evidence="4" type="ORF">J8A68_000187</name>
</gene>
<dbReference type="EMBL" id="JAGSYN010000025">
    <property type="protein sequence ID" value="KAG7666275.1"/>
    <property type="molecule type" value="Genomic_DNA"/>
</dbReference>
<dbReference type="GO" id="GO:0005829">
    <property type="term" value="C:cytosol"/>
    <property type="evidence" value="ECO:0007669"/>
    <property type="project" value="TreeGrafter"/>
</dbReference>
<dbReference type="InterPro" id="IPR018222">
    <property type="entry name" value="Nuclear_transport_factor_2_euk"/>
</dbReference>
<evidence type="ECO:0000256" key="1">
    <source>
        <dbReference type="ARBA" id="ARBA00022884"/>
    </source>
</evidence>
<keyword evidence="5" id="KW-1185">Reference proteome</keyword>
<reference evidence="4 5" key="1">
    <citation type="journal article" date="2021" name="DNA Res.">
        <title>Genome analysis of Candida subhashii reveals its hybrid nature and dual mitochondrial genome conformations.</title>
        <authorList>
            <person name="Mixao V."/>
            <person name="Hegedusova E."/>
            <person name="Saus E."/>
            <person name="Pryszcz L.P."/>
            <person name="Cillingova A."/>
            <person name="Nosek J."/>
            <person name="Gabaldon T."/>
        </authorList>
    </citation>
    <scope>NUCLEOTIDE SEQUENCE [LARGE SCALE GENOMIC DNA]</scope>
    <source>
        <strain evidence="4 5">CBS 10753</strain>
    </source>
</reference>